<dbReference type="PROSITE" id="PS50042">
    <property type="entry name" value="CNMP_BINDING_3"/>
    <property type="match status" value="1"/>
</dbReference>
<dbReference type="RefSeq" id="WP_162086870.1">
    <property type="nucleotide sequence ID" value="NZ_CAJIMS010000001.1"/>
</dbReference>
<name>A0A9N8QT82_9FLAO</name>
<dbReference type="GO" id="GO:0003677">
    <property type="term" value="F:DNA binding"/>
    <property type="evidence" value="ECO:0007669"/>
    <property type="project" value="UniProtKB-KW"/>
</dbReference>
<keyword evidence="2" id="KW-0238">DNA-binding</keyword>
<dbReference type="Pfam" id="PF00027">
    <property type="entry name" value="cNMP_binding"/>
    <property type="match status" value="1"/>
</dbReference>
<dbReference type="InterPro" id="IPR036390">
    <property type="entry name" value="WH_DNA-bd_sf"/>
</dbReference>
<organism evidence="6 7">
    <name type="scientific">Chryseobacterium aquaeductus</name>
    <dbReference type="NCBI Taxonomy" id="2675056"/>
    <lineage>
        <taxon>Bacteria</taxon>
        <taxon>Pseudomonadati</taxon>
        <taxon>Bacteroidota</taxon>
        <taxon>Flavobacteriia</taxon>
        <taxon>Flavobacteriales</taxon>
        <taxon>Weeksellaceae</taxon>
        <taxon>Chryseobacterium group</taxon>
        <taxon>Chryseobacterium</taxon>
    </lineage>
</organism>
<dbReference type="InterPro" id="IPR036388">
    <property type="entry name" value="WH-like_DNA-bd_sf"/>
</dbReference>
<dbReference type="PROSITE" id="PS51063">
    <property type="entry name" value="HTH_CRP_2"/>
    <property type="match status" value="1"/>
</dbReference>
<evidence type="ECO:0000256" key="2">
    <source>
        <dbReference type="ARBA" id="ARBA00023125"/>
    </source>
</evidence>
<dbReference type="InterPro" id="IPR014710">
    <property type="entry name" value="RmlC-like_jellyroll"/>
</dbReference>
<dbReference type="Gene3D" id="1.10.10.10">
    <property type="entry name" value="Winged helix-like DNA-binding domain superfamily/Winged helix DNA-binding domain"/>
    <property type="match status" value="1"/>
</dbReference>
<dbReference type="Pfam" id="PF13545">
    <property type="entry name" value="HTH_Crp_2"/>
    <property type="match status" value="1"/>
</dbReference>
<feature type="domain" description="HTH crp-type" evidence="5">
    <location>
        <begin position="131"/>
        <end position="198"/>
    </location>
</feature>
<dbReference type="SUPFAM" id="SSF46785">
    <property type="entry name" value="Winged helix' DNA-binding domain"/>
    <property type="match status" value="1"/>
</dbReference>
<keyword evidence="7" id="KW-1185">Reference proteome</keyword>
<dbReference type="InterPro" id="IPR000595">
    <property type="entry name" value="cNMP-bd_dom"/>
</dbReference>
<evidence type="ECO:0000313" key="7">
    <source>
        <dbReference type="Proteomes" id="UP000662618"/>
    </source>
</evidence>
<evidence type="ECO:0000259" key="4">
    <source>
        <dbReference type="PROSITE" id="PS50042"/>
    </source>
</evidence>
<accession>A0A9N8QT82</accession>
<feature type="domain" description="Cyclic nucleotide-binding" evidence="4">
    <location>
        <begin position="1"/>
        <end position="100"/>
    </location>
</feature>
<proteinExistence type="predicted"/>
<dbReference type="AlphaFoldDB" id="A0A9N8QT82"/>
<dbReference type="Gene3D" id="2.60.120.10">
    <property type="entry name" value="Jelly Rolls"/>
    <property type="match status" value="1"/>
</dbReference>
<gene>
    <name evidence="6" type="primary">crp_1</name>
    <name evidence="6" type="ORF">CHRY9390_00324</name>
</gene>
<evidence type="ECO:0000259" key="5">
    <source>
        <dbReference type="PROSITE" id="PS51063"/>
    </source>
</evidence>
<dbReference type="SMART" id="SM00100">
    <property type="entry name" value="cNMP"/>
    <property type="match status" value="1"/>
</dbReference>
<evidence type="ECO:0000313" key="6">
    <source>
        <dbReference type="EMBL" id="CAD7798356.1"/>
    </source>
</evidence>
<dbReference type="InterPro" id="IPR012318">
    <property type="entry name" value="HTH_CRP"/>
</dbReference>
<dbReference type="GO" id="GO:0003700">
    <property type="term" value="F:DNA-binding transcription factor activity"/>
    <property type="evidence" value="ECO:0007669"/>
    <property type="project" value="TreeGrafter"/>
</dbReference>
<dbReference type="CDD" id="cd00038">
    <property type="entry name" value="CAP_ED"/>
    <property type="match status" value="1"/>
</dbReference>
<comment type="caution">
    <text evidence="6">The sequence shown here is derived from an EMBL/GenBank/DDBJ whole genome shotgun (WGS) entry which is preliminary data.</text>
</comment>
<dbReference type="GO" id="GO:0005829">
    <property type="term" value="C:cytosol"/>
    <property type="evidence" value="ECO:0007669"/>
    <property type="project" value="TreeGrafter"/>
</dbReference>
<dbReference type="EMBL" id="CAJIMS010000001">
    <property type="protein sequence ID" value="CAD7798356.1"/>
    <property type="molecule type" value="Genomic_DNA"/>
</dbReference>
<reference evidence="6" key="1">
    <citation type="submission" date="2020-12" db="EMBL/GenBank/DDBJ databases">
        <authorList>
            <person name="Rodrigo-Torres L."/>
            <person name="Arahal R. D."/>
            <person name="Lucena T."/>
        </authorList>
    </citation>
    <scope>NUCLEOTIDE SEQUENCE</scope>
    <source>
        <strain evidence="6">CECT 9390</strain>
    </source>
</reference>
<dbReference type="InterPro" id="IPR018490">
    <property type="entry name" value="cNMP-bd_dom_sf"/>
</dbReference>
<dbReference type="PANTHER" id="PTHR24567">
    <property type="entry name" value="CRP FAMILY TRANSCRIPTIONAL REGULATORY PROTEIN"/>
    <property type="match status" value="1"/>
</dbReference>
<dbReference type="InterPro" id="IPR050397">
    <property type="entry name" value="Env_Response_Regulators"/>
</dbReference>
<keyword evidence="1" id="KW-0805">Transcription regulation</keyword>
<sequence length="198" mass="22846">MLVDIDLLASYGGVTENYSPSQFVFEEGSKPKYYYQIVSGTVKLNHTDEDAKELIQSILNNGQSVCELLLFIEEIYPVNAVAISECSIIKVPKTNFLRLLEENRQSDVDVRRYIAERLYHKFIMMQNNASKHPHIRIKGILTYFKSFSEDQSPYSYEVPLTRQQLAAITGLRIETVIRSVKKMEAANLLKIINRKIFF</sequence>
<dbReference type="Proteomes" id="UP000662618">
    <property type="component" value="Unassembled WGS sequence"/>
</dbReference>
<dbReference type="SUPFAM" id="SSF51206">
    <property type="entry name" value="cAMP-binding domain-like"/>
    <property type="match status" value="1"/>
</dbReference>
<evidence type="ECO:0000256" key="3">
    <source>
        <dbReference type="ARBA" id="ARBA00023163"/>
    </source>
</evidence>
<evidence type="ECO:0000256" key="1">
    <source>
        <dbReference type="ARBA" id="ARBA00023015"/>
    </source>
</evidence>
<protein>
    <submittedName>
        <fullName evidence="6">cAMP-activated global transcriptional regulator CRP</fullName>
    </submittedName>
</protein>
<dbReference type="PANTHER" id="PTHR24567:SF28">
    <property type="entry name" value="LISTERIOLYSIN REGULATORY PROTEIN"/>
    <property type="match status" value="1"/>
</dbReference>
<keyword evidence="3" id="KW-0804">Transcription</keyword>